<evidence type="ECO:0008006" key="3">
    <source>
        <dbReference type="Google" id="ProtNLM"/>
    </source>
</evidence>
<accession>A0A9D1ZX83</accession>
<gene>
    <name evidence="1" type="ORF">H9729_07460</name>
</gene>
<reference evidence="1" key="1">
    <citation type="journal article" date="2021" name="PeerJ">
        <title>Extensive microbial diversity within the chicken gut microbiome revealed by metagenomics and culture.</title>
        <authorList>
            <person name="Gilroy R."/>
            <person name="Ravi A."/>
            <person name="Getino M."/>
            <person name="Pursley I."/>
            <person name="Horton D.L."/>
            <person name="Alikhan N.F."/>
            <person name="Baker D."/>
            <person name="Gharbi K."/>
            <person name="Hall N."/>
            <person name="Watson M."/>
            <person name="Adriaenssens E.M."/>
            <person name="Foster-Nyarko E."/>
            <person name="Jarju S."/>
            <person name="Secka A."/>
            <person name="Antonio M."/>
            <person name="Oren A."/>
            <person name="Chaudhuri R.R."/>
            <person name="La Ragione R."/>
            <person name="Hildebrand F."/>
            <person name="Pallen M.J."/>
        </authorList>
    </citation>
    <scope>NUCLEOTIDE SEQUENCE</scope>
    <source>
        <strain evidence="1">1345</strain>
    </source>
</reference>
<dbReference type="EMBL" id="DXCQ01000067">
    <property type="protein sequence ID" value="HIY97510.1"/>
    <property type="molecule type" value="Genomic_DNA"/>
</dbReference>
<dbReference type="InterPro" id="IPR017853">
    <property type="entry name" value="GH"/>
</dbReference>
<dbReference type="AlphaFoldDB" id="A0A9D1ZX83"/>
<evidence type="ECO:0000313" key="2">
    <source>
        <dbReference type="Proteomes" id="UP000886750"/>
    </source>
</evidence>
<comment type="caution">
    <text evidence="1">The sequence shown here is derived from an EMBL/GenBank/DDBJ whole genome shotgun (WGS) entry which is preliminary data.</text>
</comment>
<name>A0A9D1ZX83_9FIRM</name>
<evidence type="ECO:0000313" key="1">
    <source>
        <dbReference type="EMBL" id="HIY97510.1"/>
    </source>
</evidence>
<protein>
    <recommendedName>
        <fullName evidence="3">Glycoside hydrolase family 42 N-terminal domain-containing protein</fullName>
    </recommendedName>
</protein>
<proteinExistence type="predicted"/>
<dbReference type="Gene3D" id="3.20.20.80">
    <property type="entry name" value="Glycosidases"/>
    <property type="match status" value="1"/>
</dbReference>
<organism evidence="1 2">
    <name type="scientific">Candidatus Borkfalkia excrementigallinarum</name>
    <dbReference type="NCBI Taxonomy" id="2838506"/>
    <lineage>
        <taxon>Bacteria</taxon>
        <taxon>Bacillati</taxon>
        <taxon>Bacillota</taxon>
        <taxon>Clostridia</taxon>
        <taxon>Christensenellales</taxon>
        <taxon>Christensenellaceae</taxon>
        <taxon>Candidatus Borkfalkia</taxon>
    </lineage>
</organism>
<reference evidence="1" key="2">
    <citation type="submission" date="2021-04" db="EMBL/GenBank/DDBJ databases">
        <authorList>
            <person name="Gilroy R."/>
        </authorList>
    </citation>
    <scope>NUCLEOTIDE SEQUENCE</scope>
    <source>
        <strain evidence="1">1345</strain>
    </source>
</reference>
<dbReference type="Proteomes" id="UP000886750">
    <property type="component" value="Unassembled WGS sequence"/>
</dbReference>
<dbReference type="SUPFAM" id="SSF51445">
    <property type="entry name" value="(Trans)glycosidases"/>
    <property type="match status" value="1"/>
</dbReference>
<sequence length="437" mass="50073">MDMKNRIRFVAYLSPPPAKVGYGEFADNPNHITEEDYRGMTDCGFDRAIGLFENRTYHYLAGMRQAERAGMDYLVRDQFRSGSLEGIIDHLNKGGKTTEMLLREKGDRIAARFDKYSKQPAFSGILASDEPPATKFEAIRKVQDWFKERYPAKEFIVNLLPTYANAEQLSGIKDKEGFDYEKEYVGEFIRIVQPEILSYDHYALLYDWSKHENALRPDYLRNLEVFAEYSKQTGKPFYNFMLTIGHLYYRTQKTYEDIAWQVYTSLAYGVKGLQTFTYWTLLSNGEAEKITTALVDRDGTKTPAWYAMQQVIREVRAFESEYMAMQWAGTMPIAGDGRGEEENFAQLKHPLKEHPSVKSIRSDTHCVAGFFEGEGKTAIVLANFSDPCLNRRAKVQMQLNAQNISVYRGGKREDISLTDGCFGTELKSGEGIYIALK</sequence>